<dbReference type="OrthoDB" id="5379943at2759"/>
<comment type="caution">
    <text evidence="3">The sequence shown here is derived from an EMBL/GenBank/DDBJ whole genome shotgun (WGS) entry which is preliminary data.</text>
</comment>
<dbReference type="EMBL" id="JABFUD020000011">
    <property type="protein sequence ID" value="KAI5073700.1"/>
    <property type="molecule type" value="Genomic_DNA"/>
</dbReference>
<evidence type="ECO:0000256" key="1">
    <source>
        <dbReference type="RuleBase" id="RU000672"/>
    </source>
</evidence>
<proteinExistence type="inferred from homology"/>
<organism evidence="3 4">
    <name type="scientific">Adiantum capillus-veneris</name>
    <name type="common">Maidenhair fern</name>
    <dbReference type="NCBI Taxonomy" id="13818"/>
    <lineage>
        <taxon>Eukaryota</taxon>
        <taxon>Viridiplantae</taxon>
        <taxon>Streptophyta</taxon>
        <taxon>Embryophyta</taxon>
        <taxon>Tracheophyta</taxon>
        <taxon>Polypodiopsida</taxon>
        <taxon>Polypodiidae</taxon>
        <taxon>Polypodiales</taxon>
        <taxon>Pteridineae</taxon>
        <taxon>Pteridaceae</taxon>
        <taxon>Vittarioideae</taxon>
        <taxon>Adiantum</taxon>
    </lineage>
</organism>
<evidence type="ECO:0000313" key="3">
    <source>
        <dbReference type="EMBL" id="KAI5073700.1"/>
    </source>
</evidence>
<gene>
    <name evidence="3" type="ORF">GOP47_0011713</name>
</gene>
<sequence length="154" mass="17529">MKWLEVTSSWSGSFLSVHSRCVTAHDIVEYAKCEATVKVYGPFGEAVKKWGIHDMELAMVDPWCVGYHSEVESPKRRLAKSLIFYKTESECPMENAMLNLWRAFIKEEEIKSIDIWCTCACPLCTVIQVKWLMALFCALIKLGIISKLSSLQEG</sequence>
<dbReference type="SUPFAM" id="SSF54416">
    <property type="entry name" value="Amine oxidase N-terminal region"/>
    <property type="match status" value="1"/>
</dbReference>
<keyword evidence="1" id="KW-0479">Metal-binding</keyword>
<dbReference type="InterPro" id="IPR016182">
    <property type="entry name" value="Cu_amine_oxidase_N-reg"/>
</dbReference>
<dbReference type="PANTHER" id="PTHR10638:SF18">
    <property type="entry name" value="AMINE OXIDASE [COPPER-CONTAINING] ZETA, PEROXISOMAL"/>
    <property type="match status" value="1"/>
</dbReference>
<dbReference type="Pfam" id="PF02728">
    <property type="entry name" value="Cu_amine_oxidN3"/>
    <property type="match status" value="1"/>
</dbReference>
<dbReference type="InterPro" id="IPR000269">
    <property type="entry name" value="Cu_amine_oxidase"/>
</dbReference>
<dbReference type="GO" id="GO:0048038">
    <property type="term" value="F:quinone binding"/>
    <property type="evidence" value="ECO:0007669"/>
    <property type="project" value="InterPro"/>
</dbReference>
<keyword evidence="1" id="KW-0560">Oxidoreductase</keyword>
<reference evidence="3" key="1">
    <citation type="submission" date="2021-01" db="EMBL/GenBank/DDBJ databases">
        <title>Adiantum capillus-veneris genome.</title>
        <authorList>
            <person name="Fang Y."/>
            <person name="Liao Q."/>
        </authorList>
    </citation>
    <scope>NUCLEOTIDE SEQUENCE</scope>
    <source>
        <strain evidence="3">H3</strain>
        <tissue evidence="3">Leaf</tissue>
    </source>
</reference>
<accession>A0A9D4UTT9</accession>
<dbReference type="GO" id="GO:0008131">
    <property type="term" value="F:primary methylamine oxidase activity"/>
    <property type="evidence" value="ECO:0007669"/>
    <property type="project" value="InterPro"/>
</dbReference>
<evidence type="ECO:0000259" key="2">
    <source>
        <dbReference type="Pfam" id="PF02728"/>
    </source>
</evidence>
<dbReference type="PANTHER" id="PTHR10638">
    <property type="entry name" value="COPPER AMINE OXIDASE"/>
    <property type="match status" value="1"/>
</dbReference>
<keyword evidence="1" id="KW-0186">Copper</keyword>
<dbReference type="Gene3D" id="3.10.450.40">
    <property type="match status" value="1"/>
</dbReference>
<keyword evidence="1" id="KW-0801">TPQ</keyword>
<name>A0A9D4UTT9_ADICA</name>
<dbReference type="InterPro" id="IPR015802">
    <property type="entry name" value="Cu_amine_oxidase_N3"/>
</dbReference>
<dbReference type="FunFam" id="3.10.450.40:FF:000002">
    <property type="entry name" value="Amine oxidase"/>
    <property type="match status" value="1"/>
</dbReference>
<keyword evidence="4" id="KW-1185">Reference proteome</keyword>
<comment type="cofactor">
    <cofactor evidence="1">
        <name>Cu cation</name>
        <dbReference type="ChEBI" id="CHEBI:23378"/>
    </cofactor>
    <text evidence="1">Contains 1 topaquinone per subunit.</text>
</comment>
<protein>
    <recommendedName>
        <fullName evidence="1">Amine oxidase</fullName>
        <ecNumber evidence="1">1.4.3.-</ecNumber>
    </recommendedName>
</protein>
<comment type="PTM">
    <text evidence="1">Topaquinone (TPQ) is generated by copper-dependent autoxidation of a specific tyrosyl residue.</text>
</comment>
<dbReference type="EC" id="1.4.3.-" evidence="1"/>
<evidence type="ECO:0000313" key="4">
    <source>
        <dbReference type="Proteomes" id="UP000886520"/>
    </source>
</evidence>
<dbReference type="GO" id="GO:0009308">
    <property type="term" value="P:amine metabolic process"/>
    <property type="evidence" value="ECO:0007669"/>
    <property type="project" value="UniProtKB-UniRule"/>
</dbReference>
<comment type="similarity">
    <text evidence="1">Belongs to the copper/topaquinone oxidase family.</text>
</comment>
<dbReference type="AlphaFoldDB" id="A0A9D4UTT9"/>
<dbReference type="GO" id="GO:0005507">
    <property type="term" value="F:copper ion binding"/>
    <property type="evidence" value="ECO:0007669"/>
    <property type="project" value="InterPro"/>
</dbReference>
<feature type="domain" description="Copper amine oxidase N3-terminal" evidence="2">
    <location>
        <begin position="27"/>
        <end position="90"/>
    </location>
</feature>
<dbReference type="Proteomes" id="UP000886520">
    <property type="component" value="Chromosome 11"/>
</dbReference>